<reference evidence="1 2" key="1">
    <citation type="journal article" date="2023" name="Nucleic Acids Res.">
        <title>The hologenome of Daphnia magna reveals possible DNA methylation and microbiome-mediated evolution of the host genome.</title>
        <authorList>
            <person name="Chaturvedi A."/>
            <person name="Li X."/>
            <person name="Dhandapani V."/>
            <person name="Marshall H."/>
            <person name="Kissane S."/>
            <person name="Cuenca-Cambronero M."/>
            <person name="Asole G."/>
            <person name="Calvet F."/>
            <person name="Ruiz-Romero M."/>
            <person name="Marangio P."/>
            <person name="Guigo R."/>
            <person name="Rago D."/>
            <person name="Mirbahai L."/>
            <person name="Eastwood N."/>
            <person name="Colbourne J.K."/>
            <person name="Zhou J."/>
            <person name="Mallon E."/>
            <person name="Orsini L."/>
        </authorList>
    </citation>
    <scope>NUCLEOTIDE SEQUENCE [LARGE SCALE GENOMIC DNA]</scope>
    <source>
        <strain evidence="1">LRV0_1</strain>
    </source>
</reference>
<dbReference type="EMBL" id="JAOYFB010000003">
    <property type="protein sequence ID" value="KAK4011865.1"/>
    <property type="molecule type" value="Genomic_DNA"/>
</dbReference>
<dbReference type="Proteomes" id="UP001234178">
    <property type="component" value="Unassembled WGS sequence"/>
</dbReference>
<gene>
    <name evidence="1" type="ORF">OUZ56_020974</name>
</gene>
<keyword evidence="2" id="KW-1185">Reference proteome</keyword>
<sequence length="107" mass="12074">MGCFRCRSQCQRSLAKTFGSFSDDKLFQPDWRPSNLKTEPKLPCPAETRLSNPFGSSANLKFSIVAHPFSFPRTGYSLQDAWYVSCFGLSTKQKKERVKGGRLSSNQ</sequence>
<comment type="caution">
    <text evidence="1">The sequence shown here is derived from an EMBL/GenBank/DDBJ whole genome shotgun (WGS) entry which is preliminary data.</text>
</comment>
<protein>
    <submittedName>
        <fullName evidence="1">Uncharacterized protein</fullName>
    </submittedName>
</protein>
<organism evidence="1 2">
    <name type="scientific">Daphnia magna</name>
    <dbReference type="NCBI Taxonomy" id="35525"/>
    <lineage>
        <taxon>Eukaryota</taxon>
        <taxon>Metazoa</taxon>
        <taxon>Ecdysozoa</taxon>
        <taxon>Arthropoda</taxon>
        <taxon>Crustacea</taxon>
        <taxon>Branchiopoda</taxon>
        <taxon>Diplostraca</taxon>
        <taxon>Cladocera</taxon>
        <taxon>Anomopoda</taxon>
        <taxon>Daphniidae</taxon>
        <taxon>Daphnia</taxon>
    </lineage>
</organism>
<proteinExistence type="predicted"/>
<evidence type="ECO:0000313" key="1">
    <source>
        <dbReference type="EMBL" id="KAK4011865.1"/>
    </source>
</evidence>
<evidence type="ECO:0000313" key="2">
    <source>
        <dbReference type="Proteomes" id="UP001234178"/>
    </source>
</evidence>
<name>A0ABQ9ZG07_9CRUS</name>
<accession>A0ABQ9ZG07</accession>